<comment type="subcellular location">
    <subcellularLocation>
        <location evidence="1">Mitochondrion inner membrane</location>
        <topology evidence="1">Multi-pass membrane protein</topology>
    </subcellularLocation>
</comment>
<dbReference type="GO" id="GO:0005315">
    <property type="term" value="F:phosphate transmembrane transporter activity"/>
    <property type="evidence" value="ECO:0007669"/>
    <property type="project" value="InterPro"/>
</dbReference>
<dbReference type="AlphaFoldDB" id="A0A8H4W835"/>
<sequence>MFNYHQKSHTTLHFINVDISILMQIEGFSKSPSAVDVTFSELLVGSKLLSASGASQLSSTPVSPLIDTRIPSIRFRTPQNMPLLFPSQDTLHDVFHPAIPFGRPSGSSQTQSSVVAPKRTPLQARSELYPTWSAVEDVKNKANALSAEATKEFEKASAKAQAKAGHIELYSAKYYAACTFGGLLACGLTHTAVTPLDLVKCRRQVDSKMYTGNFQAWGKIARAEGFRGIYTGWGPTFFGYSAQGAFKYGGYEFFKKWYADLAGAENAAKYKTSLYLTASASAEFIADVALCPFEAVKVRMQTTIPPFAKGTFDGISTITAKEGFGGLYKGLYPLWGRQIPYTMMKFASFETIVEMIYDRLPGQKSDYGKGAQTAVSFTGGYLAGILCAIVSHPADVMVSKLNANRQVGEAFGAAMGRIYKDIGFTGLWNGLPVRIVMIGTLTGLQWMIYDYFKIFMGFPTTGGAVPAAQKS</sequence>
<gene>
    <name evidence="13" type="ORF">G7Y89_g3730</name>
</gene>
<comment type="caution">
    <text evidence="13">The sequence shown here is derived from an EMBL/GenBank/DDBJ whole genome shotgun (WGS) entry which is preliminary data.</text>
</comment>
<comment type="function">
    <text evidence="10">Transport of phosphate groups from the cytosol to the mitochondrial matrix.</text>
</comment>
<evidence type="ECO:0000256" key="1">
    <source>
        <dbReference type="ARBA" id="ARBA00004448"/>
    </source>
</evidence>
<keyword evidence="9 11" id="KW-0472">Membrane</keyword>
<dbReference type="PANTHER" id="PTHR45671:SF10">
    <property type="entry name" value="SOLUTE CARRIER FAMILY 25 MEMBER 3"/>
    <property type="match status" value="1"/>
</dbReference>
<dbReference type="EMBL" id="JAAMPI010000189">
    <property type="protein sequence ID" value="KAF4634364.1"/>
    <property type="molecule type" value="Genomic_DNA"/>
</dbReference>
<evidence type="ECO:0000256" key="4">
    <source>
        <dbReference type="ARBA" id="ARBA00022692"/>
    </source>
</evidence>
<evidence type="ECO:0000313" key="13">
    <source>
        <dbReference type="EMBL" id="KAF4634364.1"/>
    </source>
</evidence>
<dbReference type="Gene3D" id="1.50.40.10">
    <property type="entry name" value="Mitochondrial carrier domain"/>
    <property type="match status" value="2"/>
</dbReference>
<dbReference type="PANTHER" id="PTHR45671">
    <property type="entry name" value="SOLUTE CARRIER FAMILY 25 (MITOCHONDRIAL CARRIER PHOSPHATE CARRIER), MEMBER 3, LIKE-RELATED-RELATED"/>
    <property type="match status" value="1"/>
</dbReference>
<dbReference type="OrthoDB" id="427452at2759"/>
<evidence type="ECO:0000256" key="5">
    <source>
        <dbReference type="ARBA" id="ARBA00022737"/>
    </source>
</evidence>
<comment type="similarity">
    <text evidence="2 12">Belongs to the mitochondrial carrier (TC 2.A.29) family.</text>
</comment>
<evidence type="ECO:0000256" key="11">
    <source>
        <dbReference type="PROSITE-ProRule" id="PRU00282"/>
    </source>
</evidence>
<evidence type="ECO:0000256" key="7">
    <source>
        <dbReference type="ARBA" id="ARBA00022989"/>
    </source>
</evidence>
<keyword evidence="6" id="KW-0999">Mitochondrion inner membrane</keyword>
<dbReference type="FunFam" id="1.50.40.10:FF:000131">
    <property type="entry name" value="Mitochondrial phosphate carrier protein 2"/>
    <property type="match status" value="1"/>
</dbReference>
<evidence type="ECO:0000256" key="3">
    <source>
        <dbReference type="ARBA" id="ARBA00022448"/>
    </source>
</evidence>
<dbReference type="SUPFAM" id="SSF103506">
    <property type="entry name" value="Mitochondrial carrier"/>
    <property type="match status" value="1"/>
</dbReference>
<name>A0A8H4W835_9HELO</name>
<evidence type="ECO:0008006" key="15">
    <source>
        <dbReference type="Google" id="ProtNLM"/>
    </source>
</evidence>
<organism evidence="13 14">
    <name type="scientific">Cudoniella acicularis</name>
    <dbReference type="NCBI Taxonomy" id="354080"/>
    <lineage>
        <taxon>Eukaryota</taxon>
        <taxon>Fungi</taxon>
        <taxon>Dikarya</taxon>
        <taxon>Ascomycota</taxon>
        <taxon>Pezizomycotina</taxon>
        <taxon>Leotiomycetes</taxon>
        <taxon>Helotiales</taxon>
        <taxon>Tricladiaceae</taxon>
        <taxon>Cudoniella</taxon>
    </lineage>
</organism>
<evidence type="ECO:0000256" key="10">
    <source>
        <dbReference type="ARBA" id="ARBA00054508"/>
    </source>
</evidence>
<dbReference type="InterPro" id="IPR018108">
    <property type="entry name" value="MCP_transmembrane"/>
</dbReference>
<keyword evidence="3 12" id="KW-0813">Transport</keyword>
<evidence type="ECO:0000256" key="9">
    <source>
        <dbReference type="ARBA" id="ARBA00023136"/>
    </source>
</evidence>
<accession>A0A8H4W835</accession>
<dbReference type="PROSITE" id="PS50920">
    <property type="entry name" value="SOLCAR"/>
    <property type="match status" value="3"/>
</dbReference>
<keyword evidence="5" id="KW-0677">Repeat</keyword>
<evidence type="ECO:0000256" key="8">
    <source>
        <dbReference type="ARBA" id="ARBA00023128"/>
    </source>
</evidence>
<feature type="repeat" description="Solcar" evidence="11">
    <location>
        <begin position="270"/>
        <end position="355"/>
    </location>
</feature>
<keyword evidence="4 11" id="KW-0812">Transmembrane</keyword>
<dbReference type="InterPro" id="IPR023395">
    <property type="entry name" value="MCP_dom_sf"/>
</dbReference>
<dbReference type="Proteomes" id="UP000566819">
    <property type="component" value="Unassembled WGS sequence"/>
</dbReference>
<reference evidence="13 14" key="1">
    <citation type="submission" date="2020-03" db="EMBL/GenBank/DDBJ databases">
        <title>Draft Genome Sequence of Cudoniella acicularis.</title>
        <authorList>
            <person name="Buettner E."/>
            <person name="Kellner H."/>
        </authorList>
    </citation>
    <scope>NUCLEOTIDE SEQUENCE [LARGE SCALE GENOMIC DNA]</scope>
    <source>
        <strain evidence="13 14">DSM 108380</strain>
    </source>
</reference>
<protein>
    <recommendedName>
        <fullName evidence="15">Mitochondrial phosphate carrier protein</fullName>
    </recommendedName>
</protein>
<dbReference type="GO" id="GO:0035434">
    <property type="term" value="P:copper ion transmembrane transport"/>
    <property type="evidence" value="ECO:0007669"/>
    <property type="project" value="UniProtKB-ARBA"/>
</dbReference>
<dbReference type="FunFam" id="1.50.40.10:FF:000076">
    <property type="entry name" value="Mitochondrial phosphate carrier protein 2"/>
    <property type="match status" value="1"/>
</dbReference>
<feature type="repeat" description="Solcar" evidence="11">
    <location>
        <begin position="371"/>
        <end position="455"/>
    </location>
</feature>
<evidence type="ECO:0000256" key="2">
    <source>
        <dbReference type="ARBA" id="ARBA00006375"/>
    </source>
</evidence>
<feature type="repeat" description="Solcar" evidence="11">
    <location>
        <begin position="173"/>
        <end position="257"/>
    </location>
</feature>
<evidence type="ECO:0000256" key="12">
    <source>
        <dbReference type="RuleBase" id="RU000488"/>
    </source>
</evidence>
<dbReference type="GO" id="GO:0005743">
    <property type="term" value="C:mitochondrial inner membrane"/>
    <property type="evidence" value="ECO:0007669"/>
    <property type="project" value="UniProtKB-SubCell"/>
</dbReference>
<evidence type="ECO:0000313" key="14">
    <source>
        <dbReference type="Proteomes" id="UP000566819"/>
    </source>
</evidence>
<dbReference type="Pfam" id="PF00153">
    <property type="entry name" value="Mito_carr"/>
    <property type="match status" value="3"/>
</dbReference>
<keyword evidence="8" id="KW-0496">Mitochondrion</keyword>
<evidence type="ECO:0000256" key="6">
    <source>
        <dbReference type="ARBA" id="ARBA00022792"/>
    </source>
</evidence>
<keyword evidence="14" id="KW-1185">Reference proteome</keyword>
<keyword evidence="7" id="KW-1133">Transmembrane helix</keyword>
<proteinExistence type="inferred from homology"/>
<dbReference type="InterPro" id="IPR044677">
    <property type="entry name" value="SLC25A3/Pic2/Mir1-like"/>
</dbReference>
<dbReference type="GO" id="GO:1990547">
    <property type="term" value="P:mitochondrial phosphate ion transmembrane transport"/>
    <property type="evidence" value="ECO:0007669"/>
    <property type="project" value="InterPro"/>
</dbReference>